<dbReference type="OrthoDB" id="1798014at2"/>
<keyword evidence="1" id="KW-0472">Membrane</keyword>
<organism evidence="2 3">
    <name type="scientific">Planococcus lenghuensis</name>
    <dbReference type="NCBI Taxonomy" id="2213202"/>
    <lineage>
        <taxon>Bacteria</taxon>
        <taxon>Bacillati</taxon>
        <taxon>Bacillota</taxon>
        <taxon>Bacilli</taxon>
        <taxon>Bacillales</taxon>
        <taxon>Caryophanaceae</taxon>
        <taxon>Planococcus</taxon>
    </lineage>
</organism>
<feature type="transmembrane region" description="Helical" evidence="1">
    <location>
        <begin position="75"/>
        <end position="98"/>
    </location>
</feature>
<evidence type="ECO:0000313" key="3">
    <source>
        <dbReference type="Proteomes" id="UP000188184"/>
    </source>
</evidence>
<name>A0A1Q2KYA0_9BACL</name>
<keyword evidence="3" id="KW-1185">Reference proteome</keyword>
<evidence type="ECO:0000313" key="2">
    <source>
        <dbReference type="EMBL" id="AQQ53106.1"/>
    </source>
</evidence>
<feature type="transmembrane region" description="Helical" evidence="1">
    <location>
        <begin position="44"/>
        <end position="63"/>
    </location>
</feature>
<keyword evidence="1" id="KW-0812">Transmembrane</keyword>
<keyword evidence="1" id="KW-1133">Transmembrane helix</keyword>
<proteinExistence type="predicted"/>
<protein>
    <submittedName>
        <fullName evidence="2">Uncharacterized protein</fullName>
    </submittedName>
</protein>
<gene>
    <name evidence="2" type="ORF">B0X71_08360</name>
</gene>
<dbReference type="AlphaFoldDB" id="A0A1Q2KYA0"/>
<sequence>MKRFLYYLVWLIIISAVLVVGLQYQTRLQEEAEATYHLIPVVQFMSVFPIVIGVFLRLPTFVLQVRAGTPWAVDWLKLVVIALPAGYIALLPILYFATETVLPLATIVMTMESQTLTITAGIIFGYVLLDSLKSGTQPNGKDPADLRYRKE</sequence>
<reference evidence="2 3" key="1">
    <citation type="submission" date="2017-02" db="EMBL/GenBank/DDBJ databases">
        <title>The complete genomic sequence of a novel cold adapted crude oil-degrading bacterium Planococcus qaidamina Y42.</title>
        <authorList>
            <person name="Yang R."/>
        </authorList>
    </citation>
    <scope>NUCLEOTIDE SEQUENCE [LARGE SCALE GENOMIC DNA]</scope>
    <source>
        <strain evidence="2 3">Y42</strain>
    </source>
</reference>
<evidence type="ECO:0000256" key="1">
    <source>
        <dbReference type="SAM" id="Phobius"/>
    </source>
</evidence>
<dbReference type="Proteomes" id="UP000188184">
    <property type="component" value="Chromosome"/>
</dbReference>
<dbReference type="KEGG" id="pmar:B0X71_08360"/>
<accession>A0A1Q2KYA0</accession>
<feature type="transmembrane region" description="Helical" evidence="1">
    <location>
        <begin position="104"/>
        <end position="129"/>
    </location>
</feature>
<dbReference type="EMBL" id="CP019640">
    <property type="protein sequence ID" value="AQQ53106.1"/>
    <property type="molecule type" value="Genomic_DNA"/>
</dbReference>
<dbReference type="RefSeq" id="WP_077588988.1">
    <property type="nucleotide sequence ID" value="NZ_CP019640.1"/>
</dbReference>
<feature type="transmembrane region" description="Helical" evidence="1">
    <location>
        <begin position="5"/>
        <end position="24"/>
    </location>
</feature>